<name>A0A3M8C2D8_9BACL</name>
<comment type="caution">
    <text evidence="1">The sequence shown here is derived from an EMBL/GenBank/DDBJ whole genome shotgun (WGS) entry which is preliminary data.</text>
</comment>
<proteinExistence type="predicted"/>
<evidence type="ECO:0000313" key="1">
    <source>
        <dbReference type="EMBL" id="RNB69860.1"/>
    </source>
</evidence>
<protein>
    <submittedName>
        <fullName evidence="1">Uncharacterized protein</fullName>
    </submittedName>
</protein>
<dbReference type="Proteomes" id="UP000281915">
    <property type="component" value="Unassembled WGS sequence"/>
</dbReference>
<dbReference type="RefSeq" id="WP_122915535.1">
    <property type="nucleotide sequence ID" value="NZ_RHHT01000073.1"/>
</dbReference>
<dbReference type="EMBL" id="RHHT01000073">
    <property type="protein sequence ID" value="RNB69860.1"/>
    <property type="molecule type" value="Genomic_DNA"/>
</dbReference>
<organism evidence="1 2">
    <name type="scientific">Brevibacillus panacihumi</name>
    <dbReference type="NCBI Taxonomy" id="497735"/>
    <lineage>
        <taxon>Bacteria</taxon>
        <taxon>Bacillati</taxon>
        <taxon>Bacillota</taxon>
        <taxon>Bacilli</taxon>
        <taxon>Bacillales</taxon>
        <taxon>Paenibacillaceae</taxon>
        <taxon>Brevibacillus</taxon>
    </lineage>
</organism>
<gene>
    <name evidence="1" type="ORF">EDM58_23795</name>
</gene>
<evidence type="ECO:0000313" key="2">
    <source>
        <dbReference type="Proteomes" id="UP000281915"/>
    </source>
</evidence>
<dbReference type="AlphaFoldDB" id="A0A3M8C2D8"/>
<reference evidence="1 2" key="1">
    <citation type="submission" date="2018-10" db="EMBL/GenBank/DDBJ databases">
        <title>Phylogenomics of Brevibacillus.</title>
        <authorList>
            <person name="Dunlap C."/>
        </authorList>
    </citation>
    <scope>NUCLEOTIDE SEQUENCE [LARGE SCALE GENOMIC DNA]</scope>
    <source>
        <strain evidence="1 2">JCM 15085</strain>
    </source>
</reference>
<sequence>MERERAVLVELVREAYPQLETLVNLDQWMSGSFSSPIIFVTAQGVSEKAKSLTTYTAVADAGIVLHYPLVEGFYQPLSAEPLRRLLRQKGYSFRGQNSDLLIDIDSSTFRIWNDRRDRTEITFRFTYHVAVPKQPEAKINTFEIEGEWS</sequence>
<accession>A0A3M8C2D8</accession>